<evidence type="ECO:0000259" key="2">
    <source>
        <dbReference type="PROSITE" id="PS50172"/>
    </source>
</evidence>
<dbReference type="EMBL" id="CACVBM020001387">
    <property type="protein sequence ID" value="CAA7048553.1"/>
    <property type="molecule type" value="Genomic_DNA"/>
</dbReference>
<dbReference type="PANTHER" id="PTHR47576">
    <property type="entry name" value="BRCT DOMAIN DNA REPAIR PROTEIN-RELATED"/>
    <property type="match status" value="1"/>
</dbReference>
<organism evidence="3 4">
    <name type="scientific">Microthlaspi erraticum</name>
    <dbReference type="NCBI Taxonomy" id="1685480"/>
    <lineage>
        <taxon>Eukaryota</taxon>
        <taxon>Viridiplantae</taxon>
        <taxon>Streptophyta</taxon>
        <taxon>Embryophyta</taxon>
        <taxon>Tracheophyta</taxon>
        <taxon>Spermatophyta</taxon>
        <taxon>Magnoliopsida</taxon>
        <taxon>eudicotyledons</taxon>
        <taxon>Gunneridae</taxon>
        <taxon>Pentapetalae</taxon>
        <taxon>rosids</taxon>
        <taxon>malvids</taxon>
        <taxon>Brassicales</taxon>
        <taxon>Brassicaceae</taxon>
        <taxon>Coluteocarpeae</taxon>
        <taxon>Microthlaspi</taxon>
    </lineage>
</organism>
<dbReference type="InterPro" id="IPR001357">
    <property type="entry name" value="BRCT_dom"/>
</dbReference>
<dbReference type="PROSITE" id="PS50172">
    <property type="entry name" value="BRCT"/>
    <property type="match status" value="1"/>
</dbReference>
<accession>A0A6D2KH26</accession>
<evidence type="ECO:0000313" key="4">
    <source>
        <dbReference type="Proteomes" id="UP000467841"/>
    </source>
</evidence>
<name>A0A6D2KH26_9BRAS</name>
<dbReference type="InterPro" id="IPR036420">
    <property type="entry name" value="BRCT_dom_sf"/>
</dbReference>
<comment type="caution">
    <text evidence="3">The sequence shown here is derived from an EMBL/GenBank/DDBJ whole genome shotgun (WGS) entry which is preliminary data.</text>
</comment>
<dbReference type="SUPFAM" id="SSF52113">
    <property type="entry name" value="BRCT domain"/>
    <property type="match status" value="1"/>
</dbReference>
<dbReference type="PANTHER" id="PTHR47576:SF2">
    <property type="entry name" value="BRCT DOMAIN DNA REPAIR PROTEIN-RELATED"/>
    <property type="match status" value="1"/>
</dbReference>
<protein>
    <recommendedName>
        <fullName evidence="2">BRCT domain-containing protein</fullName>
    </recommendedName>
</protein>
<dbReference type="OrthoDB" id="251770at2759"/>
<dbReference type="Gene3D" id="3.40.50.10190">
    <property type="entry name" value="BRCT domain"/>
    <property type="match status" value="1"/>
</dbReference>
<reference evidence="3" key="1">
    <citation type="submission" date="2020-01" db="EMBL/GenBank/DDBJ databases">
        <authorList>
            <person name="Mishra B."/>
        </authorList>
    </citation>
    <scope>NUCLEOTIDE SEQUENCE [LARGE SCALE GENOMIC DNA]</scope>
</reference>
<dbReference type="Proteomes" id="UP000467841">
    <property type="component" value="Unassembled WGS sequence"/>
</dbReference>
<dbReference type="SMART" id="SM00292">
    <property type="entry name" value="BRCT"/>
    <property type="match status" value="1"/>
</dbReference>
<gene>
    <name evidence="3" type="ORF">MERR_LOCUS35788</name>
</gene>
<keyword evidence="4" id="KW-1185">Reference proteome</keyword>
<evidence type="ECO:0000256" key="1">
    <source>
        <dbReference type="SAM" id="MobiDB-lite"/>
    </source>
</evidence>
<sequence length="383" mass="42814">MEVLRRAEVIDSKRCSKLRVFTPSQHVSLASEPDSPATTSSRFQPPVRSDGPFSGLVICVTGLSKVKLCESFYVVKNPGKPSKGVQGTELTGSKDLALSGYSVFIDSDISDEVRRRVSQVIVEGGAKLLNQWFVGSNASHIVCEAASVERYLGHSSHLVTPLWLQKTLEENQTQSLVRMSADLAKDLRTMLENLGKMGKTLIQPLNLSSLLDSICWRISEPISTASIYIDDNFSDNEDVNKNSVSAFFDAITDDSFTQSTRPLTESERMGMVYKNQFITLLLPIDWYGEMGPSSRSYFSETGFTCQQILQHIYTFYQENMSVEEIKAAIHTNSKHSEKLRAAMKGGKTAFKRIEFLGYRKGFEMLKRVSSFNSSNVYELIIKA</sequence>
<proteinExistence type="predicted"/>
<feature type="region of interest" description="Disordered" evidence="1">
    <location>
        <begin position="27"/>
        <end position="46"/>
    </location>
</feature>
<feature type="domain" description="BRCT" evidence="2">
    <location>
        <begin position="93"/>
        <end position="172"/>
    </location>
</feature>
<dbReference type="AlphaFoldDB" id="A0A6D2KH26"/>
<evidence type="ECO:0000313" key="3">
    <source>
        <dbReference type="EMBL" id="CAA7048553.1"/>
    </source>
</evidence>